<dbReference type="EMBL" id="NILF01000056">
    <property type="protein sequence ID" value="TWL35845.1"/>
    <property type="molecule type" value="Genomic_DNA"/>
</dbReference>
<sequence length="39" mass="4416">MFFDNMAISMPKAIIKEIVSYAVTFITPFQKGMSKTSLE</sequence>
<name>A0ABY3FT04_9BACI</name>
<keyword evidence="2" id="KW-1185">Reference proteome</keyword>
<proteinExistence type="predicted"/>
<evidence type="ECO:0000313" key="2">
    <source>
        <dbReference type="Proteomes" id="UP000429980"/>
    </source>
</evidence>
<organism evidence="1 2">
    <name type="scientific">Bacillus paralicheniformis</name>
    <dbReference type="NCBI Taxonomy" id="1648923"/>
    <lineage>
        <taxon>Bacteria</taxon>
        <taxon>Bacillati</taxon>
        <taxon>Bacillota</taxon>
        <taxon>Bacilli</taxon>
        <taxon>Bacillales</taxon>
        <taxon>Bacillaceae</taxon>
        <taxon>Bacillus</taxon>
    </lineage>
</organism>
<reference evidence="1 2" key="1">
    <citation type="submission" date="2019-06" db="EMBL/GenBank/DDBJ databases">
        <title>Genome sequence analysis of &gt;100 Bacillus licheniformis strains suggests intrinsic resistance to this species.</title>
        <authorList>
            <person name="Wels M."/>
            <person name="Siezen R.J."/>
            <person name="Johansen E."/>
            <person name="Stuer-Lauridsen B."/>
            <person name="Bjerre K."/>
            <person name="Nielsen B.K.K."/>
        </authorList>
    </citation>
    <scope>NUCLEOTIDE SEQUENCE [LARGE SCALE GENOMIC DNA]</scope>
    <source>
        <strain evidence="1 2">BAC-15381</strain>
    </source>
</reference>
<dbReference type="Proteomes" id="UP000429980">
    <property type="component" value="Unassembled WGS sequence"/>
</dbReference>
<gene>
    <name evidence="1" type="ORF">CHCC15381_1779</name>
</gene>
<accession>A0ABY3FT04</accession>
<comment type="caution">
    <text evidence="1">The sequence shown here is derived from an EMBL/GenBank/DDBJ whole genome shotgun (WGS) entry which is preliminary data.</text>
</comment>
<protein>
    <submittedName>
        <fullName evidence="1">Uncharacterized protein</fullName>
    </submittedName>
</protein>
<evidence type="ECO:0000313" key="1">
    <source>
        <dbReference type="EMBL" id="TWL35845.1"/>
    </source>
</evidence>